<evidence type="ECO:0000259" key="5">
    <source>
        <dbReference type="PROSITE" id="PS51634"/>
    </source>
</evidence>
<name>A0A811NU36_9POAL</name>
<dbReference type="Pfam" id="PF03638">
    <property type="entry name" value="TCR"/>
    <property type="match status" value="2"/>
</dbReference>
<dbReference type="GO" id="GO:0006355">
    <property type="term" value="P:regulation of DNA-templated transcription"/>
    <property type="evidence" value="ECO:0007669"/>
    <property type="project" value="TreeGrafter"/>
</dbReference>
<sequence length="547" mass="59875">MEQGRNQHQLSSPPVLAAASETKAPAVSSQQPKPAAPVMPAPRQWPIAFNPLKPSTEVKSVTPKKKKHCNCRNSKCLKMYCECFQELQYCDGCNCSNCGNIVGNENARNEAIEAIRQRNPSAFQPKIENGPNTLNVRKDNSGAVPLVAKHHKGCHCKKSGCLKKYCECYQANVFCSKNCRCMHCKNSEGNEDTETSIHRDHASDRNHIQQAANVAFNGTVGSSGYICSLSRKRSHEDALGVRINSEGSMPKTQYQQGNHADVSLLAPCSTGFDRHNAANSKSNNPIYRSPLANTIHLREVHDLVKQLVMVCRMAAATVADNEIDLIAEEKGFQSNNGLNNGNCKQQDFKEASSTDILSKGFSHQPNINEMGSHWSETSNVSRPASPTTQALMCDEQNTTFGNEPASPTTQALMCEEQNTTFGNEPASPTTQALLCEEQNTTFGNDYRSSFPLVSRDQDISEINAAQENLVLTGLRQYLCEIIKRGRTNEQSSLEAAMELDARQHHGAPPALFAVEAEENFPSSSTIETPRTNQQPTPNGGSKDSIGS</sequence>
<feature type="region of interest" description="Disordered" evidence="4">
    <location>
        <begin position="1"/>
        <end position="42"/>
    </location>
</feature>
<dbReference type="AlphaFoldDB" id="A0A811NU36"/>
<reference evidence="6" key="1">
    <citation type="submission" date="2020-10" db="EMBL/GenBank/DDBJ databases">
        <authorList>
            <person name="Han B."/>
            <person name="Lu T."/>
            <person name="Zhao Q."/>
            <person name="Huang X."/>
            <person name="Zhao Y."/>
        </authorList>
    </citation>
    <scope>NUCLEOTIDE SEQUENCE</scope>
</reference>
<dbReference type="PROSITE" id="PS51634">
    <property type="entry name" value="CRC"/>
    <property type="match status" value="1"/>
</dbReference>
<comment type="subcellular location">
    <subcellularLocation>
        <location evidence="1">Nucleus</location>
    </subcellularLocation>
</comment>
<keyword evidence="3" id="KW-0539">Nucleus</keyword>
<keyword evidence="7" id="KW-1185">Reference proteome</keyword>
<evidence type="ECO:0000256" key="1">
    <source>
        <dbReference type="ARBA" id="ARBA00004123"/>
    </source>
</evidence>
<feature type="domain" description="CRC" evidence="5">
    <location>
        <begin position="65"/>
        <end position="189"/>
    </location>
</feature>
<evidence type="ECO:0000256" key="4">
    <source>
        <dbReference type="SAM" id="MobiDB-lite"/>
    </source>
</evidence>
<dbReference type="InterPro" id="IPR005172">
    <property type="entry name" value="CRC"/>
</dbReference>
<dbReference type="PANTHER" id="PTHR12446">
    <property type="entry name" value="TESMIN/TSO1-RELATED"/>
    <property type="match status" value="1"/>
</dbReference>
<dbReference type="PANTHER" id="PTHR12446:SF35">
    <property type="entry name" value="OS02G0274600 PROTEIN"/>
    <property type="match status" value="1"/>
</dbReference>
<organism evidence="6 7">
    <name type="scientific">Miscanthus lutarioriparius</name>
    <dbReference type="NCBI Taxonomy" id="422564"/>
    <lineage>
        <taxon>Eukaryota</taxon>
        <taxon>Viridiplantae</taxon>
        <taxon>Streptophyta</taxon>
        <taxon>Embryophyta</taxon>
        <taxon>Tracheophyta</taxon>
        <taxon>Spermatophyta</taxon>
        <taxon>Magnoliopsida</taxon>
        <taxon>Liliopsida</taxon>
        <taxon>Poales</taxon>
        <taxon>Poaceae</taxon>
        <taxon>PACMAD clade</taxon>
        <taxon>Panicoideae</taxon>
        <taxon>Andropogonodae</taxon>
        <taxon>Andropogoneae</taxon>
        <taxon>Saccharinae</taxon>
        <taxon>Miscanthus</taxon>
    </lineage>
</organism>
<protein>
    <recommendedName>
        <fullName evidence="5">CRC domain-containing protein</fullName>
    </recommendedName>
</protein>
<dbReference type="InterPro" id="IPR028307">
    <property type="entry name" value="Lin-54_fam"/>
</dbReference>
<feature type="region of interest" description="Disordered" evidence="4">
    <location>
        <begin position="510"/>
        <end position="547"/>
    </location>
</feature>
<evidence type="ECO:0000256" key="3">
    <source>
        <dbReference type="ARBA" id="ARBA00023242"/>
    </source>
</evidence>
<dbReference type="SMART" id="SM01114">
    <property type="entry name" value="CXC"/>
    <property type="match status" value="2"/>
</dbReference>
<proteinExistence type="inferred from homology"/>
<comment type="similarity">
    <text evidence="2">Belongs to the lin-54 family.</text>
</comment>
<dbReference type="GO" id="GO:0005634">
    <property type="term" value="C:nucleus"/>
    <property type="evidence" value="ECO:0007669"/>
    <property type="project" value="UniProtKB-SubCell"/>
</dbReference>
<dbReference type="OrthoDB" id="6283463at2759"/>
<comment type="caution">
    <text evidence="6">The sequence shown here is derived from an EMBL/GenBank/DDBJ whole genome shotgun (WGS) entry which is preliminary data.</text>
</comment>
<dbReference type="InterPro" id="IPR033467">
    <property type="entry name" value="Tesmin/TSO1-like_CXC"/>
</dbReference>
<evidence type="ECO:0000313" key="6">
    <source>
        <dbReference type="EMBL" id="CAD6229786.1"/>
    </source>
</evidence>
<feature type="compositionally biased region" description="Polar residues" evidence="4">
    <location>
        <begin position="520"/>
        <end position="547"/>
    </location>
</feature>
<accession>A0A811NU36</accession>
<feature type="compositionally biased region" description="Polar residues" evidence="4">
    <location>
        <begin position="1"/>
        <end position="12"/>
    </location>
</feature>
<gene>
    <name evidence="6" type="ORF">NCGR_LOCUS20284</name>
</gene>
<dbReference type="Proteomes" id="UP000604825">
    <property type="component" value="Unassembled WGS sequence"/>
</dbReference>
<evidence type="ECO:0000256" key="2">
    <source>
        <dbReference type="ARBA" id="ARBA00007267"/>
    </source>
</evidence>
<dbReference type="EMBL" id="CAJGYO010000005">
    <property type="protein sequence ID" value="CAD6229786.1"/>
    <property type="molecule type" value="Genomic_DNA"/>
</dbReference>
<evidence type="ECO:0000313" key="7">
    <source>
        <dbReference type="Proteomes" id="UP000604825"/>
    </source>
</evidence>